<reference evidence="1 2" key="1">
    <citation type="submission" date="2023-03" db="EMBL/GenBank/DDBJ databases">
        <title>High recombination rates correlate with genetic variation in Cardiocondyla obscurior ants.</title>
        <authorList>
            <person name="Errbii M."/>
        </authorList>
    </citation>
    <scope>NUCLEOTIDE SEQUENCE [LARGE SCALE GENOMIC DNA]</scope>
    <source>
        <strain evidence="1">Alpha-2009</strain>
        <tissue evidence="1">Whole body</tissue>
    </source>
</reference>
<proteinExistence type="predicted"/>
<evidence type="ECO:0000313" key="1">
    <source>
        <dbReference type="EMBL" id="KAL0133698.1"/>
    </source>
</evidence>
<evidence type="ECO:0000313" key="2">
    <source>
        <dbReference type="Proteomes" id="UP001430953"/>
    </source>
</evidence>
<dbReference type="AlphaFoldDB" id="A0AAW2H2S4"/>
<sequence length="125" mass="14514">MPRLVKGELADLSLVGGPRFPQGWSREENERSVGGVYLYQSIPGPSYPDKDLRTRLMKMYLQQKRVREKGGKLSKRVRKILRRRRMEGPDRSSSRLSLDGNFSMKDVQIKATRNKDELSLLLFFN</sequence>
<gene>
    <name evidence="1" type="ORF">PUN28_000977</name>
</gene>
<dbReference type="EMBL" id="JADYXP020000001">
    <property type="protein sequence ID" value="KAL0133698.1"/>
    <property type="molecule type" value="Genomic_DNA"/>
</dbReference>
<name>A0AAW2H2S4_9HYME</name>
<dbReference type="Proteomes" id="UP001430953">
    <property type="component" value="Unassembled WGS sequence"/>
</dbReference>
<organism evidence="1 2">
    <name type="scientific">Cardiocondyla obscurior</name>
    <dbReference type="NCBI Taxonomy" id="286306"/>
    <lineage>
        <taxon>Eukaryota</taxon>
        <taxon>Metazoa</taxon>
        <taxon>Ecdysozoa</taxon>
        <taxon>Arthropoda</taxon>
        <taxon>Hexapoda</taxon>
        <taxon>Insecta</taxon>
        <taxon>Pterygota</taxon>
        <taxon>Neoptera</taxon>
        <taxon>Endopterygota</taxon>
        <taxon>Hymenoptera</taxon>
        <taxon>Apocrita</taxon>
        <taxon>Aculeata</taxon>
        <taxon>Formicoidea</taxon>
        <taxon>Formicidae</taxon>
        <taxon>Myrmicinae</taxon>
        <taxon>Cardiocondyla</taxon>
    </lineage>
</organism>
<comment type="caution">
    <text evidence="1">The sequence shown here is derived from an EMBL/GenBank/DDBJ whole genome shotgun (WGS) entry which is preliminary data.</text>
</comment>
<accession>A0AAW2H2S4</accession>
<protein>
    <submittedName>
        <fullName evidence="1">Uncharacterized protein</fullName>
    </submittedName>
</protein>
<keyword evidence="2" id="KW-1185">Reference proteome</keyword>